<accession>A0AAV7SXD5</accession>
<feature type="region of interest" description="Disordered" evidence="1">
    <location>
        <begin position="16"/>
        <end position="133"/>
    </location>
</feature>
<comment type="caution">
    <text evidence="2">The sequence shown here is derived from an EMBL/GenBank/DDBJ whole genome shotgun (WGS) entry which is preliminary data.</text>
</comment>
<organism evidence="2 3">
    <name type="scientific">Pleurodeles waltl</name>
    <name type="common">Iberian ribbed newt</name>
    <dbReference type="NCBI Taxonomy" id="8319"/>
    <lineage>
        <taxon>Eukaryota</taxon>
        <taxon>Metazoa</taxon>
        <taxon>Chordata</taxon>
        <taxon>Craniata</taxon>
        <taxon>Vertebrata</taxon>
        <taxon>Euteleostomi</taxon>
        <taxon>Amphibia</taxon>
        <taxon>Batrachia</taxon>
        <taxon>Caudata</taxon>
        <taxon>Salamandroidea</taxon>
        <taxon>Salamandridae</taxon>
        <taxon>Pleurodelinae</taxon>
        <taxon>Pleurodeles</taxon>
    </lineage>
</organism>
<proteinExistence type="predicted"/>
<evidence type="ECO:0000313" key="3">
    <source>
        <dbReference type="Proteomes" id="UP001066276"/>
    </source>
</evidence>
<keyword evidence="3" id="KW-1185">Reference proteome</keyword>
<feature type="compositionally biased region" description="Basic and acidic residues" evidence="1">
    <location>
        <begin position="40"/>
        <end position="63"/>
    </location>
</feature>
<evidence type="ECO:0000313" key="2">
    <source>
        <dbReference type="EMBL" id="KAJ1168859.1"/>
    </source>
</evidence>
<dbReference type="Proteomes" id="UP001066276">
    <property type="component" value="Chromosome 4_1"/>
</dbReference>
<sequence>MATLARKQEMRKWLRLQQQAGRERNVPAGEAGPALGGAGCERRDETEAGKADVWEGKARERQAGNRAGKRGRIVETSRQTGGAGPDGRQAKLQQSETMGRPREGALARRPARGREAGWGKDTGQAQADSRPLM</sequence>
<evidence type="ECO:0000256" key="1">
    <source>
        <dbReference type="SAM" id="MobiDB-lite"/>
    </source>
</evidence>
<name>A0AAV7SXD5_PLEWA</name>
<protein>
    <submittedName>
        <fullName evidence="2">Uncharacterized protein</fullName>
    </submittedName>
</protein>
<feature type="compositionally biased region" description="Basic and acidic residues" evidence="1">
    <location>
        <begin position="99"/>
        <end position="118"/>
    </location>
</feature>
<reference evidence="2" key="1">
    <citation type="journal article" date="2022" name="bioRxiv">
        <title>Sequencing and chromosome-scale assembly of the giantPleurodeles waltlgenome.</title>
        <authorList>
            <person name="Brown T."/>
            <person name="Elewa A."/>
            <person name="Iarovenko S."/>
            <person name="Subramanian E."/>
            <person name="Araus A.J."/>
            <person name="Petzold A."/>
            <person name="Susuki M."/>
            <person name="Suzuki K.-i.T."/>
            <person name="Hayashi T."/>
            <person name="Toyoda A."/>
            <person name="Oliveira C."/>
            <person name="Osipova E."/>
            <person name="Leigh N.D."/>
            <person name="Simon A."/>
            <person name="Yun M.H."/>
        </authorList>
    </citation>
    <scope>NUCLEOTIDE SEQUENCE</scope>
    <source>
        <strain evidence="2">20211129_DDA</strain>
        <tissue evidence="2">Liver</tissue>
    </source>
</reference>
<gene>
    <name evidence="2" type="ORF">NDU88_000772</name>
</gene>
<dbReference type="EMBL" id="JANPWB010000007">
    <property type="protein sequence ID" value="KAJ1168859.1"/>
    <property type="molecule type" value="Genomic_DNA"/>
</dbReference>
<dbReference type="AlphaFoldDB" id="A0AAV7SXD5"/>